<dbReference type="GO" id="GO:0003677">
    <property type="term" value="F:DNA binding"/>
    <property type="evidence" value="ECO:0007669"/>
    <property type="project" value="UniProtKB-UniRule"/>
</dbReference>
<dbReference type="RefSeq" id="WP_111275544.1">
    <property type="nucleotide sequence ID" value="NZ_QFYS01000003.1"/>
</dbReference>
<dbReference type="PROSITE" id="PS50977">
    <property type="entry name" value="HTH_TETR_2"/>
    <property type="match status" value="1"/>
</dbReference>
<feature type="compositionally biased region" description="Pro residues" evidence="3">
    <location>
        <begin position="62"/>
        <end position="72"/>
    </location>
</feature>
<dbReference type="Gene3D" id="1.10.357.10">
    <property type="entry name" value="Tetracycline Repressor, domain 2"/>
    <property type="match status" value="1"/>
</dbReference>
<dbReference type="InterPro" id="IPR001647">
    <property type="entry name" value="HTH_TetR"/>
</dbReference>
<keyword evidence="6" id="KW-1185">Reference proteome</keyword>
<dbReference type="SUPFAM" id="SSF46689">
    <property type="entry name" value="Homeodomain-like"/>
    <property type="match status" value="1"/>
</dbReference>
<accession>A0A328BHV1</accession>
<evidence type="ECO:0000256" key="2">
    <source>
        <dbReference type="PROSITE-ProRule" id="PRU00335"/>
    </source>
</evidence>
<evidence type="ECO:0000313" key="5">
    <source>
        <dbReference type="EMBL" id="RAK66235.1"/>
    </source>
</evidence>
<organism evidence="5 6">
    <name type="scientific">Phenylobacterium kunshanense</name>
    <dbReference type="NCBI Taxonomy" id="1445034"/>
    <lineage>
        <taxon>Bacteria</taxon>
        <taxon>Pseudomonadati</taxon>
        <taxon>Pseudomonadota</taxon>
        <taxon>Alphaproteobacteria</taxon>
        <taxon>Caulobacterales</taxon>
        <taxon>Caulobacteraceae</taxon>
        <taxon>Phenylobacterium</taxon>
    </lineage>
</organism>
<evidence type="ECO:0000256" key="1">
    <source>
        <dbReference type="ARBA" id="ARBA00023125"/>
    </source>
</evidence>
<dbReference type="Pfam" id="PF00440">
    <property type="entry name" value="TetR_N"/>
    <property type="match status" value="1"/>
</dbReference>
<feature type="domain" description="HTH tetR-type" evidence="4">
    <location>
        <begin position="98"/>
        <end position="158"/>
    </location>
</feature>
<comment type="caution">
    <text evidence="5">The sequence shown here is derived from an EMBL/GenBank/DDBJ whole genome shotgun (WGS) entry which is preliminary data.</text>
</comment>
<dbReference type="Proteomes" id="UP000249524">
    <property type="component" value="Unassembled WGS sequence"/>
</dbReference>
<keyword evidence="1 2" id="KW-0238">DNA-binding</keyword>
<dbReference type="InterPro" id="IPR009057">
    <property type="entry name" value="Homeodomain-like_sf"/>
</dbReference>
<reference evidence="5 6" key="1">
    <citation type="submission" date="2018-05" db="EMBL/GenBank/DDBJ databases">
        <authorList>
            <person name="Lanie J.A."/>
            <person name="Ng W.-L."/>
            <person name="Kazmierczak K.M."/>
            <person name="Andrzejewski T.M."/>
            <person name="Davidsen T.M."/>
            <person name="Wayne K.J."/>
            <person name="Tettelin H."/>
            <person name="Glass J.I."/>
            <person name="Rusch D."/>
            <person name="Podicherti R."/>
            <person name="Tsui H.-C.T."/>
            <person name="Winkler M.E."/>
        </authorList>
    </citation>
    <scope>NUCLEOTIDE SEQUENCE [LARGE SCALE GENOMIC DNA]</scope>
    <source>
        <strain evidence="5 6">BUT-10</strain>
    </source>
</reference>
<sequence>MSVPPPTAVSRQALYDRVWSRPMSAVAAELGLSSNGLSKICDRLLIPYPGRGHWSKVAAGRAPPPPQLPSPPAGVEDPITIGPARAASRRRRTRASTGERVDQLMDAAAAVIVESGLPALTMKSVARKVGISEAQAHNYFRQRKDLLVALARRELAAMEARRRTEIDRGHDRYTKIALSTITYLREAAERGALIQVLTQSSEVREALRAERAATQRADRDQVMNTLTGAYGVPRDVARTMTSVLTAICLRAGRLVGNGKLDLDAAERLTLAITMTGNRDLMRQYRQTDDLSGVR</sequence>
<evidence type="ECO:0000256" key="3">
    <source>
        <dbReference type="SAM" id="MobiDB-lite"/>
    </source>
</evidence>
<feature type="region of interest" description="Disordered" evidence="3">
    <location>
        <begin position="57"/>
        <end position="100"/>
    </location>
</feature>
<protein>
    <submittedName>
        <fullName evidence="5">TetR/AcrR family transcriptional regulator</fullName>
    </submittedName>
</protein>
<dbReference type="PRINTS" id="PR00455">
    <property type="entry name" value="HTHTETR"/>
</dbReference>
<dbReference type="EMBL" id="QFYS01000003">
    <property type="protein sequence ID" value="RAK66235.1"/>
    <property type="molecule type" value="Genomic_DNA"/>
</dbReference>
<name>A0A328BHV1_9CAUL</name>
<evidence type="ECO:0000313" key="6">
    <source>
        <dbReference type="Proteomes" id="UP000249524"/>
    </source>
</evidence>
<feature type="DNA-binding region" description="H-T-H motif" evidence="2">
    <location>
        <begin position="121"/>
        <end position="140"/>
    </location>
</feature>
<gene>
    <name evidence="5" type="ORF">DJ019_08210</name>
</gene>
<evidence type="ECO:0000259" key="4">
    <source>
        <dbReference type="PROSITE" id="PS50977"/>
    </source>
</evidence>
<dbReference type="OrthoDB" id="7211233at2"/>
<proteinExistence type="predicted"/>
<dbReference type="AlphaFoldDB" id="A0A328BHV1"/>